<accession>A0AAW1YLQ1</accession>
<keyword evidence="3" id="KW-1185">Reference proteome</keyword>
<dbReference type="AlphaFoldDB" id="A0AAW1YLQ1"/>
<gene>
    <name evidence="2" type="ORF">M0R45_005125</name>
</gene>
<feature type="region of interest" description="Disordered" evidence="1">
    <location>
        <begin position="1"/>
        <end position="27"/>
    </location>
</feature>
<dbReference type="Proteomes" id="UP001457282">
    <property type="component" value="Unassembled WGS sequence"/>
</dbReference>
<feature type="compositionally biased region" description="Polar residues" evidence="1">
    <location>
        <begin position="7"/>
        <end position="17"/>
    </location>
</feature>
<dbReference type="EMBL" id="JBEDUW010000001">
    <property type="protein sequence ID" value="KAK9949608.1"/>
    <property type="molecule type" value="Genomic_DNA"/>
</dbReference>
<reference evidence="2 3" key="1">
    <citation type="journal article" date="2023" name="G3 (Bethesda)">
        <title>A chromosome-length genome assembly and annotation of blackberry (Rubus argutus, cv. 'Hillquist').</title>
        <authorList>
            <person name="Bruna T."/>
            <person name="Aryal R."/>
            <person name="Dudchenko O."/>
            <person name="Sargent D.J."/>
            <person name="Mead D."/>
            <person name="Buti M."/>
            <person name="Cavallini A."/>
            <person name="Hytonen T."/>
            <person name="Andres J."/>
            <person name="Pham M."/>
            <person name="Weisz D."/>
            <person name="Mascagni F."/>
            <person name="Usai G."/>
            <person name="Natali L."/>
            <person name="Bassil N."/>
            <person name="Fernandez G.E."/>
            <person name="Lomsadze A."/>
            <person name="Armour M."/>
            <person name="Olukolu B."/>
            <person name="Poorten T."/>
            <person name="Britton C."/>
            <person name="Davik J."/>
            <person name="Ashrafi H."/>
            <person name="Aiden E.L."/>
            <person name="Borodovsky M."/>
            <person name="Worthington M."/>
        </authorList>
    </citation>
    <scope>NUCLEOTIDE SEQUENCE [LARGE SCALE GENOMIC DNA]</scope>
    <source>
        <strain evidence="2">PI 553951</strain>
    </source>
</reference>
<evidence type="ECO:0000313" key="2">
    <source>
        <dbReference type="EMBL" id="KAK9949608.1"/>
    </source>
</evidence>
<evidence type="ECO:0000256" key="1">
    <source>
        <dbReference type="SAM" id="MobiDB-lite"/>
    </source>
</evidence>
<proteinExistence type="predicted"/>
<protein>
    <submittedName>
        <fullName evidence="2">Uncharacterized protein</fullName>
    </submittedName>
</protein>
<comment type="caution">
    <text evidence="2">The sequence shown here is derived from an EMBL/GenBank/DDBJ whole genome shotgun (WGS) entry which is preliminary data.</text>
</comment>
<sequence length="82" mass="9234">MDVAHQKQASNIQQQHKAAQHPFQKPSPFDLVSTRTWSSWLPTSDDFGDNRQVVVPSKAVEGPYRMLLIECEALLELSVGQD</sequence>
<name>A0AAW1YLQ1_RUBAR</name>
<evidence type="ECO:0000313" key="3">
    <source>
        <dbReference type="Proteomes" id="UP001457282"/>
    </source>
</evidence>
<organism evidence="2 3">
    <name type="scientific">Rubus argutus</name>
    <name type="common">Southern blackberry</name>
    <dbReference type="NCBI Taxonomy" id="59490"/>
    <lineage>
        <taxon>Eukaryota</taxon>
        <taxon>Viridiplantae</taxon>
        <taxon>Streptophyta</taxon>
        <taxon>Embryophyta</taxon>
        <taxon>Tracheophyta</taxon>
        <taxon>Spermatophyta</taxon>
        <taxon>Magnoliopsida</taxon>
        <taxon>eudicotyledons</taxon>
        <taxon>Gunneridae</taxon>
        <taxon>Pentapetalae</taxon>
        <taxon>rosids</taxon>
        <taxon>fabids</taxon>
        <taxon>Rosales</taxon>
        <taxon>Rosaceae</taxon>
        <taxon>Rosoideae</taxon>
        <taxon>Rosoideae incertae sedis</taxon>
        <taxon>Rubus</taxon>
    </lineage>
</organism>